<dbReference type="InterPro" id="IPR036866">
    <property type="entry name" value="RibonucZ/Hydroxyglut_hydro"/>
</dbReference>
<dbReference type="InterPro" id="IPR001279">
    <property type="entry name" value="Metallo-B-lactamas"/>
</dbReference>
<comment type="similarity">
    <text evidence="2">Belongs to the metallo-beta-lactamase superfamily.</text>
</comment>
<reference evidence="7 8" key="1">
    <citation type="submission" date="2018-11" db="EMBL/GenBank/DDBJ databases">
        <title>Microbial catabolism of amino acid.</title>
        <authorList>
            <person name="Hibi M."/>
            <person name="Ogawa J."/>
        </authorList>
    </citation>
    <scope>NUCLEOTIDE SEQUENCE [LARGE SCALE GENOMIC DNA]</scope>
    <source>
        <strain evidence="7 8">C31-06</strain>
    </source>
</reference>
<evidence type="ECO:0000256" key="5">
    <source>
        <dbReference type="ARBA" id="ARBA00022833"/>
    </source>
</evidence>
<dbReference type="SUPFAM" id="SSF56281">
    <property type="entry name" value="Metallo-hydrolase/oxidoreductase"/>
    <property type="match status" value="1"/>
</dbReference>
<evidence type="ECO:0000313" key="7">
    <source>
        <dbReference type="EMBL" id="GCE41592.1"/>
    </source>
</evidence>
<dbReference type="PANTHER" id="PTHR42978">
    <property type="entry name" value="QUORUM-QUENCHING LACTONASE YTNP-RELATED-RELATED"/>
    <property type="match status" value="1"/>
</dbReference>
<dbReference type="Proteomes" id="UP000287519">
    <property type="component" value="Unassembled WGS sequence"/>
</dbReference>
<sequence>MKMSVDQSELSEVAPVADRVLPDIRLYVIRCGELMIYPKSPQECSIPVQWYVLTHPLGNIVIDGGNAPEVARDPRKRWGPIVDVVWPTMKAEDACALQLRDLGIAPESVKWILQTHLHHDHTGAMADIGSFPNASVLARREEYDYARSPDWFYRPSYIEEDFNSPDIPWTFLGDDEDGFDLYGDGVVRVWKTYGHTPGHQSFEITLPQSGRTFLVTGDAVSDKDVWEKKSLPPMTVSNREAAASVEKLHNIARKTGATVIFSHDPVQWLEHSPLPAYYA</sequence>
<protein>
    <submittedName>
        <fullName evidence="7">N-acyl homoserine lactone hydrolase</fullName>
    </submittedName>
</protein>
<keyword evidence="3" id="KW-0479">Metal-binding</keyword>
<organism evidence="7 8">
    <name type="scientific">Rhodococcus wratislaviensis</name>
    <name type="common">Tsukamurella wratislaviensis</name>
    <dbReference type="NCBI Taxonomy" id="44752"/>
    <lineage>
        <taxon>Bacteria</taxon>
        <taxon>Bacillati</taxon>
        <taxon>Actinomycetota</taxon>
        <taxon>Actinomycetes</taxon>
        <taxon>Mycobacteriales</taxon>
        <taxon>Nocardiaceae</taxon>
        <taxon>Rhodococcus</taxon>
    </lineage>
</organism>
<comment type="cofactor">
    <cofactor evidence="1">
        <name>Zn(2+)</name>
        <dbReference type="ChEBI" id="CHEBI:29105"/>
    </cofactor>
</comment>
<evidence type="ECO:0000256" key="4">
    <source>
        <dbReference type="ARBA" id="ARBA00022801"/>
    </source>
</evidence>
<dbReference type="CDD" id="cd07729">
    <property type="entry name" value="AHL_lactonase_MBL-fold"/>
    <property type="match status" value="1"/>
</dbReference>
<dbReference type="GO" id="GO:0046872">
    <property type="term" value="F:metal ion binding"/>
    <property type="evidence" value="ECO:0007669"/>
    <property type="project" value="UniProtKB-KW"/>
</dbReference>
<keyword evidence="5" id="KW-0862">Zinc</keyword>
<evidence type="ECO:0000313" key="8">
    <source>
        <dbReference type="Proteomes" id="UP000287519"/>
    </source>
</evidence>
<dbReference type="GO" id="GO:0016787">
    <property type="term" value="F:hydrolase activity"/>
    <property type="evidence" value="ECO:0007669"/>
    <property type="project" value="UniProtKB-KW"/>
</dbReference>
<evidence type="ECO:0000256" key="1">
    <source>
        <dbReference type="ARBA" id="ARBA00001947"/>
    </source>
</evidence>
<accession>A0A402CDC5</accession>
<feature type="domain" description="Metallo-beta-lactamase" evidence="6">
    <location>
        <begin position="47"/>
        <end position="263"/>
    </location>
</feature>
<evidence type="ECO:0000256" key="3">
    <source>
        <dbReference type="ARBA" id="ARBA00022723"/>
    </source>
</evidence>
<gene>
    <name evidence="7" type="ORF">Rhow_005251</name>
</gene>
<keyword evidence="8" id="KW-1185">Reference proteome</keyword>
<keyword evidence="4 7" id="KW-0378">Hydrolase</keyword>
<comment type="caution">
    <text evidence="7">The sequence shown here is derived from an EMBL/GenBank/DDBJ whole genome shotgun (WGS) entry which is preliminary data.</text>
</comment>
<dbReference type="SMART" id="SM00849">
    <property type="entry name" value="Lactamase_B"/>
    <property type="match status" value="1"/>
</dbReference>
<dbReference type="InterPro" id="IPR051013">
    <property type="entry name" value="MBL_superfamily_lactonases"/>
</dbReference>
<name>A0A402CDC5_RHOWR</name>
<dbReference type="PANTHER" id="PTHR42978:SF2">
    <property type="entry name" value="102 KBASES UNSTABLE REGION: FROM 1 TO 119443"/>
    <property type="match status" value="1"/>
</dbReference>
<dbReference type="EMBL" id="BHYM01000045">
    <property type="protein sequence ID" value="GCE41592.1"/>
    <property type="molecule type" value="Genomic_DNA"/>
</dbReference>
<proteinExistence type="inferred from homology"/>
<evidence type="ECO:0000256" key="2">
    <source>
        <dbReference type="ARBA" id="ARBA00007749"/>
    </source>
</evidence>
<dbReference type="Gene3D" id="3.60.15.10">
    <property type="entry name" value="Ribonuclease Z/Hydroxyacylglutathione hydrolase-like"/>
    <property type="match status" value="1"/>
</dbReference>
<dbReference type="Pfam" id="PF00753">
    <property type="entry name" value="Lactamase_B"/>
    <property type="match status" value="1"/>
</dbReference>
<evidence type="ECO:0000259" key="6">
    <source>
        <dbReference type="SMART" id="SM00849"/>
    </source>
</evidence>
<dbReference type="AlphaFoldDB" id="A0A402CDC5"/>